<dbReference type="EMBL" id="DSIY01000002">
    <property type="protein sequence ID" value="HEG89830.1"/>
    <property type="molecule type" value="Genomic_DNA"/>
</dbReference>
<evidence type="ECO:0000256" key="1">
    <source>
        <dbReference type="ARBA" id="ARBA00023239"/>
    </source>
</evidence>
<dbReference type="InterPro" id="IPR029017">
    <property type="entry name" value="Enolase-like_N"/>
</dbReference>
<dbReference type="InterPro" id="IPR013342">
    <property type="entry name" value="Mandelate_racemase_C"/>
</dbReference>
<dbReference type="InterPro" id="IPR029065">
    <property type="entry name" value="Enolase_C-like"/>
</dbReference>
<dbReference type="GO" id="GO:0016829">
    <property type="term" value="F:lyase activity"/>
    <property type="evidence" value="ECO:0007669"/>
    <property type="project" value="UniProtKB-KW"/>
</dbReference>
<evidence type="ECO:0000313" key="3">
    <source>
        <dbReference type="EMBL" id="HEG89830.1"/>
    </source>
</evidence>
<dbReference type="InterPro" id="IPR036849">
    <property type="entry name" value="Enolase-like_C_sf"/>
</dbReference>
<feature type="domain" description="Mandelate racemase/muconate lactonizing enzyme C-terminal" evidence="2">
    <location>
        <begin position="129"/>
        <end position="241"/>
    </location>
</feature>
<dbReference type="CDD" id="cd03316">
    <property type="entry name" value="MR_like"/>
    <property type="match status" value="1"/>
</dbReference>
<dbReference type="SUPFAM" id="SSF51604">
    <property type="entry name" value="Enolase C-terminal domain-like"/>
    <property type="match status" value="1"/>
</dbReference>
<dbReference type="PANTHER" id="PTHR48080">
    <property type="entry name" value="D-GALACTONATE DEHYDRATASE-RELATED"/>
    <property type="match status" value="1"/>
</dbReference>
<dbReference type="InterPro" id="IPR018110">
    <property type="entry name" value="Mandel_Rmase/mucon_lact_enz_CS"/>
</dbReference>
<organism evidence="3">
    <name type="scientific">Thermorudis peleae</name>
    <dbReference type="NCBI Taxonomy" id="1382356"/>
    <lineage>
        <taxon>Bacteria</taxon>
        <taxon>Pseudomonadati</taxon>
        <taxon>Thermomicrobiota</taxon>
        <taxon>Thermomicrobia</taxon>
        <taxon>Thermomicrobia incertae sedis</taxon>
        <taxon>Thermorudis</taxon>
    </lineage>
</organism>
<dbReference type="AlphaFoldDB" id="A0A831X766"/>
<gene>
    <name evidence="3" type="ORF">ENP34_00040</name>
</gene>
<accession>A0A831X766</accession>
<dbReference type="InterPro" id="IPR034593">
    <property type="entry name" value="DgoD-like"/>
</dbReference>
<dbReference type="Gene3D" id="3.30.390.10">
    <property type="entry name" value="Enolase-like, N-terminal domain"/>
    <property type="match status" value="1"/>
</dbReference>
<dbReference type="SMART" id="SM00922">
    <property type="entry name" value="MR_MLE"/>
    <property type="match status" value="1"/>
</dbReference>
<keyword evidence="1" id="KW-0456">Lyase</keyword>
<dbReference type="SFLD" id="SFLDS00001">
    <property type="entry name" value="Enolase"/>
    <property type="match status" value="1"/>
</dbReference>
<protein>
    <submittedName>
        <fullName evidence="3">Mandelate racemase/muconate lactonizing enzyme family protein</fullName>
    </submittedName>
</protein>
<reference evidence="3" key="1">
    <citation type="journal article" date="2020" name="mSystems">
        <title>Genome- and Community-Level Interaction Insights into Carbon Utilization and Element Cycling Functions of Hydrothermarchaeota in Hydrothermal Sediment.</title>
        <authorList>
            <person name="Zhou Z."/>
            <person name="Liu Y."/>
            <person name="Xu W."/>
            <person name="Pan J."/>
            <person name="Luo Z.H."/>
            <person name="Li M."/>
        </authorList>
    </citation>
    <scope>NUCLEOTIDE SEQUENCE [LARGE SCALE GENOMIC DNA]</scope>
    <source>
        <strain evidence="3">SpSt-210</strain>
    </source>
</reference>
<comment type="caution">
    <text evidence="3">The sequence shown here is derived from an EMBL/GenBank/DDBJ whole genome shotgun (WGS) entry which is preliminary data.</text>
</comment>
<dbReference type="PANTHER" id="PTHR48080:SF2">
    <property type="entry name" value="D-GALACTONATE DEHYDRATASE"/>
    <property type="match status" value="1"/>
</dbReference>
<evidence type="ECO:0000259" key="2">
    <source>
        <dbReference type="SMART" id="SM00922"/>
    </source>
</evidence>
<sequence length="386" mass="42738">MKITAVKGFPVRCGHRNVFIVKVETDAGIAGLGEGGMSGRELAMQGALEHYARVLVGMDPRRIEHIWQRLYRSQYFEGGKIFGAVISAIDIALWDILGQSLGVPVYQLLGGACRDRIQCFATPAALTGPDCVERAKAAVAQGWRSLRFTTGMAEPGWTGGHGSVYEPLESIELAAHWIREVRKAVGPGIALGIDFHHRLSVAEAALFCQKIEDVGLMFLEEPIRAQNPKAYRQLREMTRIPFAIGEEFSNKWEFLPFIEEGLLNFARIDVCNVGGLTEAKKIAGWCEAHYIDVMPHNPLGPVSTAACLHLCASISNFAQLEYLSQVAEQYPRDLFPFFPTISGDSFSLPDAPGLGVRFDEEAATAHAFEFWEAPHWFRRDGSVTNW</sequence>
<dbReference type="GO" id="GO:0009063">
    <property type="term" value="P:amino acid catabolic process"/>
    <property type="evidence" value="ECO:0007669"/>
    <property type="project" value="InterPro"/>
</dbReference>
<dbReference type="SFLD" id="SFLDG00179">
    <property type="entry name" value="mandelate_racemase"/>
    <property type="match status" value="1"/>
</dbReference>
<dbReference type="Gene3D" id="3.20.20.120">
    <property type="entry name" value="Enolase-like C-terminal domain"/>
    <property type="match status" value="1"/>
</dbReference>
<dbReference type="Pfam" id="PF02746">
    <property type="entry name" value="MR_MLE_N"/>
    <property type="match status" value="1"/>
</dbReference>
<dbReference type="PROSITE" id="PS00909">
    <property type="entry name" value="MR_MLE_2"/>
    <property type="match status" value="1"/>
</dbReference>
<proteinExistence type="predicted"/>
<name>A0A831X766_9BACT</name>
<dbReference type="SUPFAM" id="SSF54826">
    <property type="entry name" value="Enolase N-terminal domain-like"/>
    <property type="match status" value="1"/>
</dbReference>
<dbReference type="InterPro" id="IPR013341">
    <property type="entry name" value="Mandelate_racemase_N_dom"/>
</dbReference>
<dbReference type="Pfam" id="PF13378">
    <property type="entry name" value="MR_MLE_C"/>
    <property type="match status" value="1"/>
</dbReference>